<protein>
    <submittedName>
        <fullName evidence="1">Uncharacterized protein</fullName>
    </submittedName>
</protein>
<dbReference type="EMBL" id="JACEIK010001691">
    <property type="protein sequence ID" value="MCD7471504.1"/>
    <property type="molecule type" value="Genomic_DNA"/>
</dbReference>
<organism evidence="1 2">
    <name type="scientific">Datura stramonium</name>
    <name type="common">Jimsonweed</name>
    <name type="synonym">Common thornapple</name>
    <dbReference type="NCBI Taxonomy" id="4076"/>
    <lineage>
        <taxon>Eukaryota</taxon>
        <taxon>Viridiplantae</taxon>
        <taxon>Streptophyta</taxon>
        <taxon>Embryophyta</taxon>
        <taxon>Tracheophyta</taxon>
        <taxon>Spermatophyta</taxon>
        <taxon>Magnoliopsida</taxon>
        <taxon>eudicotyledons</taxon>
        <taxon>Gunneridae</taxon>
        <taxon>Pentapetalae</taxon>
        <taxon>asterids</taxon>
        <taxon>lamiids</taxon>
        <taxon>Solanales</taxon>
        <taxon>Solanaceae</taxon>
        <taxon>Solanoideae</taxon>
        <taxon>Datureae</taxon>
        <taxon>Datura</taxon>
    </lineage>
</organism>
<evidence type="ECO:0000313" key="2">
    <source>
        <dbReference type="Proteomes" id="UP000823775"/>
    </source>
</evidence>
<name>A0ABS8TLV3_DATST</name>
<gene>
    <name evidence="1" type="ORF">HAX54_011983</name>
</gene>
<comment type="caution">
    <text evidence="1">The sequence shown here is derived from an EMBL/GenBank/DDBJ whole genome shotgun (WGS) entry which is preliminary data.</text>
</comment>
<proteinExistence type="predicted"/>
<reference evidence="1 2" key="1">
    <citation type="journal article" date="2021" name="BMC Genomics">
        <title>Datura genome reveals duplications of psychoactive alkaloid biosynthetic genes and high mutation rate following tissue culture.</title>
        <authorList>
            <person name="Rajewski A."/>
            <person name="Carter-House D."/>
            <person name="Stajich J."/>
            <person name="Litt A."/>
        </authorList>
    </citation>
    <scope>NUCLEOTIDE SEQUENCE [LARGE SCALE GENOMIC DNA]</scope>
    <source>
        <strain evidence="1">AR-01</strain>
    </source>
</reference>
<keyword evidence="2" id="KW-1185">Reference proteome</keyword>
<accession>A0ABS8TLV3</accession>
<evidence type="ECO:0000313" key="1">
    <source>
        <dbReference type="EMBL" id="MCD7471504.1"/>
    </source>
</evidence>
<dbReference type="Proteomes" id="UP000823775">
    <property type="component" value="Unassembled WGS sequence"/>
</dbReference>
<sequence length="124" mass="13758">MLRFHTENRLVRVYFKGKSHLKFGGDVVVPETRKMKEREGGEGPAVTVTVDVAIHERLLVGRGEEMRGEFCLGSVSLEAEEGRGFIAGINRGGAERVLTVEDEREIGWLWPKAARTKETEGGSC</sequence>